<dbReference type="AlphaFoldDB" id="A0A173RCZ8"/>
<protein>
    <submittedName>
        <fullName evidence="1">Uncharacterized protein</fullName>
    </submittedName>
</protein>
<evidence type="ECO:0000313" key="1">
    <source>
        <dbReference type="EMBL" id="CUM75606.1"/>
    </source>
</evidence>
<accession>A0A173RCZ8</accession>
<organism evidence="1 2">
    <name type="scientific">Dorea longicatena</name>
    <dbReference type="NCBI Taxonomy" id="88431"/>
    <lineage>
        <taxon>Bacteria</taxon>
        <taxon>Bacillati</taxon>
        <taxon>Bacillota</taxon>
        <taxon>Clostridia</taxon>
        <taxon>Lachnospirales</taxon>
        <taxon>Lachnospiraceae</taxon>
        <taxon>Dorea</taxon>
    </lineage>
</organism>
<reference evidence="1 2" key="1">
    <citation type="submission" date="2015-09" db="EMBL/GenBank/DDBJ databases">
        <authorList>
            <consortium name="Pathogen Informatics"/>
        </authorList>
    </citation>
    <scope>NUCLEOTIDE SEQUENCE [LARGE SCALE GENOMIC DNA]</scope>
    <source>
        <strain evidence="1 2">2789STDY5834961</strain>
    </source>
</reference>
<dbReference type="EMBL" id="CYXO01000002">
    <property type="protein sequence ID" value="CUM75606.1"/>
    <property type="molecule type" value="Genomic_DNA"/>
</dbReference>
<evidence type="ECO:0000313" key="2">
    <source>
        <dbReference type="Proteomes" id="UP000095597"/>
    </source>
</evidence>
<dbReference type="Proteomes" id="UP000095597">
    <property type="component" value="Unassembled WGS sequence"/>
</dbReference>
<sequence length="69" mass="7785">MSQESLLKNTSFLGGGNRFTLPKCVLCRHCMESETEIKCKAFPNGVPDEVLEAPYEEECKPGVKFEEMK</sequence>
<gene>
    <name evidence="1" type="ORF">ERS852573_00380</name>
</gene>
<proteinExistence type="predicted"/>
<name>A0A173RCZ8_9FIRM</name>